<keyword evidence="4" id="KW-1185">Reference proteome</keyword>
<dbReference type="InterPro" id="IPR001910">
    <property type="entry name" value="Inosine/uridine_hydrolase_dom"/>
</dbReference>
<feature type="domain" description="Inosine/uridine-preferring nucleoside hydrolase" evidence="2">
    <location>
        <begin position="10"/>
        <end position="256"/>
    </location>
</feature>
<dbReference type="EMBL" id="AZBU02000003">
    <property type="protein sequence ID" value="TKR89819.1"/>
    <property type="molecule type" value="Genomic_DNA"/>
</dbReference>
<dbReference type="InterPro" id="IPR036452">
    <property type="entry name" value="Ribo_hydro-like"/>
</dbReference>
<gene>
    <name evidence="3" type="ORF">L596_013862</name>
</gene>
<dbReference type="Pfam" id="PF01156">
    <property type="entry name" value="IU_nuc_hydro"/>
    <property type="match status" value="1"/>
</dbReference>
<evidence type="ECO:0000259" key="2">
    <source>
        <dbReference type="Pfam" id="PF01156"/>
    </source>
</evidence>
<proteinExistence type="inferred from homology"/>
<accession>A0A4U5P1F6</accession>
<dbReference type="InterPro" id="IPR052775">
    <property type="entry name" value="IUN_hydrolase"/>
</dbReference>
<comment type="similarity">
    <text evidence="1">Belongs to the IUNH family.</text>
</comment>
<protein>
    <recommendedName>
        <fullName evidence="2">Inosine/uridine-preferring nucleoside hydrolase domain-containing protein</fullName>
    </recommendedName>
</protein>
<reference evidence="3 4" key="2">
    <citation type="journal article" date="2019" name="G3 (Bethesda)">
        <title>Hybrid Assembly of the Genome of the Entomopathogenic Nematode Steinernema carpocapsae Identifies the X-Chromosome.</title>
        <authorList>
            <person name="Serra L."/>
            <person name="Macchietto M."/>
            <person name="Macias-Munoz A."/>
            <person name="McGill C.J."/>
            <person name="Rodriguez I.M."/>
            <person name="Rodriguez B."/>
            <person name="Murad R."/>
            <person name="Mortazavi A."/>
        </authorList>
    </citation>
    <scope>NUCLEOTIDE SEQUENCE [LARGE SCALE GENOMIC DNA]</scope>
    <source>
        <strain evidence="3 4">ALL</strain>
    </source>
</reference>
<comment type="caution">
    <text evidence="3">The sequence shown here is derived from an EMBL/GenBank/DDBJ whole genome shotgun (WGS) entry which is preliminary data.</text>
</comment>
<organism evidence="3 4">
    <name type="scientific">Steinernema carpocapsae</name>
    <name type="common">Entomopathogenic nematode</name>
    <dbReference type="NCBI Taxonomy" id="34508"/>
    <lineage>
        <taxon>Eukaryota</taxon>
        <taxon>Metazoa</taxon>
        <taxon>Ecdysozoa</taxon>
        <taxon>Nematoda</taxon>
        <taxon>Chromadorea</taxon>
        <taxon>Rhabditida</taxon>
        <taxon>Tylenchina</taxon>
        <taxon>Panagrolaimomorpha</taxon>
        <taxon>Strongyloidoidea</taxon>
        <taxon>Steinernematidae</taxon>
        <taxon>Steinernema</taxon>
    </lineage>
</organism>
<sequence>MAVFLSFKPQATANVSRTLRANGKEVPIYKGAAHPIIKKRKPVDETSLFGHDGLSDRPQDFPESSPHDKTNFVSNKHAAQALIDLCSNDDQITLVCLGPLTNVALALKLEPEFAKMPKNMVIMGGNYYAIGNVDSNLTAEFNFFGDPEAAHVVLAEMECPITVVPWEAFFVEGKKHEAEVDFNAHLKLGTPLAGYFATVTSIGRDILGRNGRQFAYCDEIAVATAMDPENTVAKSQKLRVSVELNGTMTRGQVAKKRKTVFIKSTLHVAWLNSSLLTTFNTSTT</sequence>
<reference evidence="3 4" key="1">
    <citation type="journal article" date="2015" name="Genome Biol.">
        <title>Comparative genomics of Steinernema reveals deeply conserved gene regulatory networks.</title>
        <authorList>
            <person name="Dillman A.R."/>
            <person name="Macchietto M."/>
            <person name="Porter C.F."/>
            <person name="Rogers A."/>
            <person name="Williams B."/>
            <person name="Antoshechkin I."/>
            <person name="Lee M.M."/>
            <person name="Goodwin Z."/>
            <person name="Lu X."/>
            <person name="Lewis E.E."/>
            <person name="Goodrich-Blair H."/>
            <person name="Stock S.P."/>
            <person name="Adams B.J."/>
            <person name="Sternberg P.W."/>
            <person name="Mortazavi A."/>
        </authorList>
    </citation>
    <scope>NUCLEOTIDE SEQUENCE [LARGE SCALE GENOMIC DNA]</scope>
    <source>
        <strain evidence="3 4">ALL</strain>
    </source>
</reference>
<evidence type="ECO:0000313" key="4">
    <source>
        <dbReference type="Proteomes" id="UP000298663"/>
    </source>
</evidence>
<dbReference type="OrthoDB" id="432381at2759"/>
<dbReference type="Gene3D" id="3.90.245.10">
    <property type="entry name" value="Ribonucleoside hydrolase-like"/>
    <property type="match status" value="1"/>
</dbReference>
<name>A0A4U5P1F6_STECR</name>
<dbReference type="Proteomes" id="UP000298663">
    <property type="component" value="Unassembled WGS sequence"/>
</dbReference>
<evidence type="ECO:0000313" key="3">
    <source>
        <dbReference type="EMBL" id="TKR89819.1"/>
    </source>
</evidence>
<dbReference type="PANTHER" id="PTHR46190:SF1">
    <property type="entry name" value="SI:CH211-201H21.5"/>
    <property type="match status" value="1"/>
</dbReference>
<dbReference type="SUPFAM" id="SSF53590">
    <property type="entry name" value="Nucleoside hydrolase"/>
    <property type="match status" value="1"/>
</dbReference>
<dbReference type="AlphaFoldDB" id="A0A4U5P1F6"/>
<dbReference type="STRING" id="34508.A0A4U5P1F6"/>
<dbReference type="GO" id="GO:0016799">
    <property type="term" value="F:hydrolase activity, hydrolyzing N-glycosyl compounds"/>
    <property type="evidence" value="ECO:0007669"/>
    <property type="project" value="InterPro"/>
</dbReference>
<evidence type="ECO:0000256" key="1">
    <source>
        <dbReference type="ARBA" id="ARBA00009176"/>
    </source>
</evidence>
<dbReference type="PANTHER" id="PTHR46190">
    <property type="entry name" value="SI:CH211-201H21.5-RELATED"/>
    <property type="match status" value="1"/>
</dbReference>